<keyword evidence="3" id="KW-1185">Reference proteome</keyword>
<dbReference type="AlphaFoldDB" id="A0A263D005"/>
<feature type="transmembrane region" description="Helical" evidence="1">
    <location>
        <begin position="332"/>
        <end position="352"/>
    </location>
</feature>
<feature type="transmembrane region" description="Helical" evidence="1">
    <location>
        <begin position="306"/>
        <end position="326"/>
    </location>
</feature>
<dbReference type="GO" id="GO:0022857">
    <property type="term" value="F:transmembrane transporter activity"/>
    <property type="evidence" value="ECO:0007669"/>
    <property type="project" value="InterPro"/>
</dbReference>
<feature type="transmembrane region" description="Helical" evidence="1">
    <location>
        <begin position="215"/>
        <end position="235"/>
    </location>
</feature>
<dbReference type="InterPro" id="IPR036259">
    <property type="entry name" value="MFS_trans_sf"/>
</dbReference>
<organism evidence="2 3">
    <name type="scientific">Amycolatopsis antarctica</name>
    <dbReference type="NCBI Taxonomy" id="1854586"/>
    <lineage>
        <taxon>Bacteria</taxon>
        <taxon>Bacillati</taxon>
        <taxon>Actinomycetota</taxon>
        <taxon>Actinomycetes</taxon>
        <taxon>Pseudonocardiales</taxon>
        <taxon>Pseudonocardiaceae</taxon>
        <taxon>Amycolatopsis</taxon>
    </lineage>
</organism>
<accession>A0A263D005</accession>
<comment type="caution">
    <text evidence="2">The sequence shown here is derived from an EMBL/GenBank/DDBJ whole genome shotgun (WGS) entry which is preliminary data.</text>
</comment>
<feature type="transmembrane region" description="Helical" evidence="1">
    <location>
        <begin position="247"/>
        <end position="265"/>
    </location>
</feature>
<dbReference type="Proteomes" id="UP000242444">
    <property type="component" value="Unassembled WGS sequence"/>
</dbReference>
<dbReference type="OrthoDB" id="3637267at2"/>
<dbReference type="Pfam" id="PF07690">
    <property type="entry name" value="MFS_1"/>
    <property type="match status" value="1"/>
</dbReference>
<feature type="transmembrane region" description="Helical" evidence="1">
    <location>
        <begin position="140"/>
        <end position="162"/>
    </location>
</feature>
<dbReference type="SUPFAM" id="SSF103473">
    <property type="entry name" value="MFS general substrate transporter"/>
    <property type="match status" value="1"/>
</dbReference>
<sequence>MAPLAFTVLTTELTGSYRLGGVMMTVFVLAELAGAVPAGRLLDRIGPARGLMLLLTCAALALGGLATAAAAGAPAGALLVLVAVPGLIAGGLSGGFRTLLAGTVDDGLLTRAIAVDAMIIDAVLILGPVLVALLTVADPLVPLAVMALAYLLSAALVPRGLAPPRPDTGSGGRPGVPLRAASCWLACQFAIGHLLATIEVAPLPLVQRLGADAAAAPLVIVAVSGASILGGAFYAWRGARLRATPRWQATVLLCGFVAGGMVVGLDLGWPGLLLGVVLIGVCTAPLLTVASVQLQRLLPERRRAEGFSLSFAVQSTGFGLGSLSVGVLPLELAPALGVFSALAGCVLLWTSAPLSPVDTGE</sequence>
<reference evidence="2 3" key="1">
    <citation type="submission" date="2017-07" db="EMBL/GenBank/DDBJ databases">
        <title>Amycolatopsis antarcticus sp. nov., isolated from the surface of an Antarcticus brown macroalga.</title>
        <authorList>
            <person name="Wang J."/>
            <person name="Leiva S."/>
            <person name="Huang J."/>
            <person name="Huang Y."/>
        </authorList>
    </citation>
    <scope>NUCLEOTIDE SEQUENCE [LARGE SCALE GENOMIC DNA]</scope>
    <source>
        <strain evidence="2 3">AU-G6</strain>
    </source>
</reference>
<evidence type="ECO:0000313" key="3">
    <source>
        <dbReference type="Proteomes" id="UP000242444"/>
    </source>
</evidence>
<proteinExistence type="predicted"/>
<feature type="transmembrane region" description="Helical" evidence="1">
    <location>
        <begin position="51"/>
        <end position="71"/>
    </location>
</feature>
<feature type="transmembrane region" description="Helical" evidence="1">
    <location>
        <begin position="20"/>
        <end position="39"/>
    </location>
</feature>
<dbReference type="EMBL" id="NKYE01000013">
    <property type="protein sequence ID" value="OZM71549.1"/>
    <property type="molecule type" value="Genomic_DNA"/>
</dbReference>
<feature type="transmembrane region" description="Helical" evidence="1">
    <location>
        <begin position="77"/>
        <end position="100"/>
    </location>
</feature>
<dbReference type="PANTHER" id="PTHR23542">
    <property type="match status" value="1"/>
</dbReference>
<evidence type="ECO:0000256" key="1">
    <source>
        <dbReference type="SAM" id="Phobius"/>
    </source>
</evidence>
<keyword evidence="1" id="KW-0472">Membrane</keyword>
<feature type="transmembrane region" description="Helical" evidence="1">
    <location>
        <begin position="271"/>
        <end position="294"/>
    </location>
</feature>
<keyword evidence="1" id="KW-0812">Transmembrane</keyword>
<dbReference type="Gene3D" id="1.20.1250.20">
    <property type="entry name" value="MFS general substrate transporter like domains"/>
    <property type="match status" value="1"/>
</dbReference>
<dbReference type="PANTHER" id="PTHR23542:SF1">
    <property type="entry name" value="MAJOR FACILITATOR SUPERFAMILY (MFS) PROFILE DOMAIN-CONTAINING PROTEIN"/>
    <property type="match status" value="1"/>
</dbReference>
<feature type="transmembrane region" description="Helical" evidence="1">
    <location>
        <begin position="183"/>
        <end position="203"/>
    </location>
</feature>
<dbReference type="InParanoid" id="A0A263D005"/>
<feature type="transmembrane region" description="Helical" evidence="1">
    <location>
        <begin position="112"/>
        <end position="134"/>
    </location>
</feature>
<name>A0A263D005_9PSEU</name>
<protein>
    <submittedName>
        <fullName evidence="2">MFS transporter</fullName>
    </submittedName>
</protein>
<gene>
    <name evidence="2" type="ORF">CFN78_20155</name>
</gene>
<keyword evidence="1" id="KW-1133">Transmembrane helix</keyword>
<evidence type="ECO:0000313" key="2">
    <source>
        <dbReference type="EMBL" id="OZM71549.1"/>
    </source>
</evidence>
<dbReference type="InterPro" id="IPR011701">
    <property type="entry name" value="MFS"/>
</dbReference>